<dbReference type="EMBL" id="MSFM01000001">
    <property type="protein sequence ID" value="PKY09039.1"/>
    <property type="molecule type" value="Genomic_DNA"/>
</dbReference>
<dbReference type="RefSeq" id="XP_024697633.1">
    <property type="nucleotide sequence ID" value="XM_024836505.1"/>
</dbReference>
<dbReference type="GeneID" id="36544029"/>
<evidence type="ECO:0008006" key="4">
    <source>
        <dbReference type="Google" id="ProtNLM"/>
    </source>
</evidence>
<organism evidence="2 3">
    <name type="scientific">Aspergillus campestris (strain IBT 28561)</name>
    <dbReference type="NCBI Taxonomy" id="1392248"/>
    <lineage>
        <taxon>Eukaryota</taxon>
        <taxon>Fungi</taxon>
        <taxon>Dikarya</taxon>
        <taxon>Ascomycota</taxon>
        <taxon>Pezizomycotina</taxon>
        <taxon>Eurotiomycetes</taxon>
        <taxon>Eurotiomycetidae</taxon>
        <taxon>Eurotiales</taxon>
        <taxon>Aspergillaceae</taxon>
        <taxon>Aspergillus</taxon>
        <taxon>Aspergillus subgen. Circumdati</taxon>
    </lineage>
</organism>
<sequence length="244" mass="26097">MSTPIPTAELQSSLRQLSIGRSSPAAKDIPRPTVQTTSLVKETAKKNHTKLKNNNNNNHHHQQNHIADSWEDELDSSTPSSDVEADPSSAAPSDILSPSLSVSAEGPLDPPPTPISPQISNSTTAPSASWSATSPPRSGSDSPVSSASRTPTPTSAAPPHTSTGERGGREGGNTTARRPEKQTAVAGRLIAGALGIRAPKRTEEQRAYDRSVKEQEIRRRNREKEAAEKVREEEERAKAAVWDA</sequence>
<proteinExistence type="predicted"/>
<name>A0A2I1DGP0_ASPC2</name>
<comment type="caution">
    <text evidence="2">The sequence shown here is derived from an EMBL/GenBank/DDBJ whole genome shotgun (WGS) entry which is preliminary data.</text>
</comment>
<protein>
    <recommendedName>
        <fullName evidence="4">Ubiquitin-like protein smt3</fullName>
    </recommendedName>
</protein>
<dbReference type="VEuPathDB" id="FungiDB:P168DRAFT_287111"/>
<feature type="region of interest" description="Disordered" evidence="1">
    <location>
        <begin position="1"/>
        <end position="244"/>
    </location>
</feature>
<dbReference type="AlphaFoldDB" id="A0A2I1DGP0"/>
<reference evidence="2" key="1">
    <citation type="submission" date="2016-12" db="EMBL/GenBank/DDBJ databases">
        <title>The genomes of Aspergillus section Nigri reveals drivers in fungal speciation.</title>
        <authorList>
            <consortium name="DOE Joint Genome Institute"/>
            <person name="Vesth T.C."/>
            <person name="Nybo J."/>
            <person name="Theobald S."/>
            <person name="Brandl J."/>
            <person name="Frisvad J.C."/>
            <person name="Nielsen K.F."/>
            <person name="Lyhne E.K."/>
            <person name="Kogle M.E."/>
            <person name="Kuo A."/>
            <person name="Riley R."/>
            <person name="Clum A."/>
            <person name="Nolan M."/>
            <person name="Lipzen A."/>
            <person name="Salamov A."/>
            <person name="Henrissat B."/>
            <person name="Wiebenga A."/>
            <person name="De vries R.P."/>
            <person name="Grigoriev I.V."/>
            <person name="Mortensen U.H."/>
            <person name="Andersen M.R."/>
            <person name="Baker S.E."/>
        </authorList>
    </citation>
    <scope>NUCLEOTIDE SEQUENCE</scope>
    <source>
        <strain evidence="2">IBT 28561</strain>
    </source>
</reference>
<evidence type="ECO:0000313" key="2">
    <source>
        <dbReference type="EMBL" id="PKY09039.1"/>
    </source>
</evidence>
<dbReference type="OrthoDB" id="5418203at2759"/>
<feature type="compositionally biased region" description="Low complexity" evidence="1">
    <location>
        <begin position="120"/>
        <end position="164"/>
    </location>
</feature>
<keyword evidence="3" id="KW-1185">Reference proteome</keyword>
<accession>A0A2I1DGP0</accession>
<evidence type="ECO:0000256" key="1">
    <source>
        <dbReference type="SAM" id="MobiDB-lite"/>
    </source>
</evidence>
<feature type="compositionally biased region" description="Polar residues" evidence="1">
    <location>
        <begin position="1"/>
        <end position="21"/>
    </location>
</feature>
<dbReference type="Proteomes" id="UP000234254">
    <property type="component" value="Unassembled WGS sequence"/>
</dbReference>
<feature type="compositionally biased region" description="Basic and acidic residues" evidence="1">
    <location>
        <begin position="200"/>
        <end position="238"/>
    </location>
</feature>
<evidence type="ECO:0000313" key="3">
    <source>
        <dbReference type="Proteomes" id="UP000234254"/>
    </source>
</evidence>
<gene>
    <name evidence="2" type="ORF">P168DRAFT_287111</name>
</gene>